<dbReference type="OrthoDB" id="168808at2157"/>
<evidence type="ECO:0000259" key="4">
    <source>
        <dbReference type="Pfam" id="PF24277"/>
    </source>
</evidence>
<dbReference type="Proteomes" id="UP000255421">
    <property type="component" value="Unassembled WGS sequence"/>
</dbReference>
<dbReference type="Pfam" id="PF24277">
    <property type="entry name" value="DmsR_N"/>
    <property type="match status" value="1"/>
</dbReference>
<dbReference type="PANTHER" id="PTHR34236:SF1">
    <property type="entry name" value="DIMETHYL SULFOXIDE REDUCTASE TRANSCRIPTIONAL ACTIVATOR"/>
    <property type="match status" value="1"/>
</dbReference>
<reference evidence="5 8" key="3">
    <citation type="submission" date="2018-07" db="EMBL/GenBank/DDBJ databases">
        <title>Genome sequence of extremly halophilic archaeon Halopelagius longus strain BC12-B1.</title>
        <authorList>
            <person name="Zhang X."/>
        </authorList>
    </citation>
    <scope>NUCLEOTIDE SEQUENCE [LARGE SCALE GENOMIC DNA]</scope>
    <source>
        <strain evidence="5 8">BC12-B1</strain>
    </source>
</reference>
<dbReference type="RefSeq" id="WP_092537768.1">
    <property type="nucleotide sequence ID" value="NZ_FNKQ01000003.1"/>
</dbReference>
<keyword evidence="1" id="KW-0805">Transcription regulation</keyword>
<proteinExistence type="predicted"/>
<dbReference type="Proteomes" id="UP000199289">
    <property type="component" value="Unassembled WGS sequence"/>
</dbReference>
<evidence type="ECO:0000259" key="3">
    <source>
        <dbReference type="Pfam" id="PF04967"/>
    </source>
</evidence>
<dbReference type="EMBL" id="QQST01000001">
    <property type="protein sequence ID" value="RDI71377.1"/>
    <property type="molecule type" value="Genomic_DNA"/>
</dbReference>
<dbReference type="Pfam" id="PF04967">
    <property type="entry name" value="HTH_10"/>
    <property type="match status" value="1"/>
</dbReference>
<sequence length="212" mass="22630">MVGVHAELEVDGVTGCPVAPMSEDLEVESVVTDRQAASRGGSVVGEVTVKRDGDDSPVPDDAERVFADGSRSVFRFEAAGEDCPCGRVPNHGCPVRALDADGGTVAVSFVAPDVETVRRVVSDLRSRCDAVGVRRLVRSGPDDERSLLLVDRSAFTDRQYEVLSTAHEMGYFERPKEADSADVASALGVSVSTFTEHLAVAQSKLLNQILRV</sequence>
<dbReference type="InterPro" id="IPR007050">
    <property type="entry name" value="HTH_bacterioopsin"/>
</dbReference>
<organism evidence="6 7">
    <name type="scientific">Halopelagius longus</name>
    <dbReference type="NCBI Taxonomy" id="1236180"/>
    <lineage>
        <taxon>Archaea</taxon>
        <taxon>Methanobacteriati</taxon>
        <taxon>Methanobacteriota</taxon>
        <taxon>Stenosarchaea group</taxon>
        <taxon>Halobacteria</taxon>
        <taxon>Halobacteriales</taxon>
        <taxon>Haloferacaceae</taxon>
    </lineage>
</organism>
<dbReference type="AlphaFoldDB" id="A0A1H1DMM2"/>
<gene>
    <name evidence="5" type="ORF">DWB78_06335</name>
    <name evidence="6" type="ORF">SAMN05216278_2465</name>
</gene>
<accession>A0A1H1DMM2</accession>
<reference evidence="6" key="1">
    <citation type="submission" date="2016-10" db="EMBL/GenBank/DDBJ databases">
        <authorList>
            <person name="de Groot N.N."/>
        </authorList>
    </citation>
    <scope>NUCLEOTIDE SEQUENCE [LARGE SCALE GENOMIC DNA]</scope>
    <source>
        <strain evidence="6">CGMCC 1.12397</strain>
    </source>
</reference>
<dbReference type="PANTHER" id="PTHR34236">
    <property type="entry name" value="DIMETHYL SULFOXIDE REDUCTASE TRANSCRIPTIONAL ACTIVATOR"/>
    <property type="match status" value="1"/>
</dbReference>
<feature type="domain" description="HTH bat-type" evidence="3">
    <location>
        <begin position="155"/>
        <end position="206"/>
    </location>
</feature>
<evidence type="ECO:0000256" key="2">
    <source>
        <dbReference type="ARBA" id="ARBA00023163"/>
    </source>
</evidence>
<feature type="domain" description="DmsR-like N-terminal" evidence="4">
    <location>
        <begin position="2"/>
        <end position="139"/>
    </location>
</feature>
<evidence type="ECO:0000256" key="1">
    <source>
        <dbReference type="ARBA" id="ARBA00023015"/>
    </source>
</evidence>
<keyword evidence="8" id="KW-1185">Reference proteome</keyword>
<reference evidence="7" key="2">
    <citation type="submission" date="2016-10" db="EMBL/GenBank/DDBJ databases">
        <authorList>
            <person name="Varghese N."/>
            <person name="Submissions S."/>
        </authorList>
    </citation>
    <scope>NUCLEOTIDE SEQUENCE [LARGE SCALE GENOMIC DNA]</scope>
    <source>
        <strain evidence="7">CGMCC 1.12397</strain>
    </source>
</reference>
<dbReference type="InterPro" id="IPR056433">
    <property type="entry name" value="DmsR-like_N"/>
</dbReference>
<evidence type="ECO:0000313" key="5">
    <source>
        <dbReference type="EMBL" id="RDI71377.1"/>
    </source>
</evidence>
<name>A0A1H1DMM2_9EURY</name>
<protein>
    <submittedName>
        <fullName evidence="5">Bacterio-opsin activator</fullName>
    </submittedName>
</protein>
<evidence type="ECO:0000313" key="7">
    <source>
        <dbReference type="Proteomes" id="UP000199289"/>
    </source>
</evidence>
<dbReference type="EMBL" id="FNKQ01000003">
    <property type="protein sequence ID" value="SDQ77146.1"/>
    <property type="molecule type" value="Genomic_DNA"/>
</dbReference>
<evidence type="ECO:0000313" key="8">
    <source>
        <dbReference type="Proteomes" id="UP000255421"/>
    </source>
</evidence>
<evidence type="ECO:0000313" key="6">
    <source>
        <dbReference type="EMBL" id="SDQ77146.1"/>
    </source>
</evidence>
<keyword evidence="2" id="KW-0804">Transcription</keyword>